<gene>
    <name evidence="10" type="ORF">ACFSDB_03185</name>
</gene>
<dbReference type="Pfam" id="PF00395">
    <property type="entry name" value="SLH"/>
    <property type="match status" value="3"/>
</dbReference>
<dbReference type="PANTHER" id="PTHR43806">
    <property type="entry name" value="PEPTIDASE S8"/>
    <property type="match status" value="1"/>
</dbReference>
<proteinExistence type="inferred from homology"/>
<dbReference type="RefSeq" id="WP_204891027.1">
    <property type="nucleotide sequence ID" value="NZ_JBHUFW010000004.1"/>
</dbReference>
<evidence type="ECO:0000313" key="11">
    <source>
        <dbReference type="Proteomes" id="UP001597273"/>
    </source>
</evidence>
<feature type="domain" description="SLH" evidence="9">
    <location>
        <begin position="452"/>
        <end position="511"/>
    </location>
</feature>
<sequence>MKSFASSLFVAALLILPSPMLAEGENTYLIHASEEQLKGIQEQFGPALTDYEEVPLLEMELSDSEKADLEKKFSSAEIYPNREYEVAADVAPTSFTITKSTPAESTPYTGKGVRVAVLDTGVDTEHPDLVVKGGICTAEECAPGISYDDNFGHGTHVAGIISGKKNSSGIIGMAPNVELYAIKAMDREGIGTTAQVTEGVKWAIQNDIDILNLSISISVYDRPLELMLQEAYKQGMLIVSAAGNEGGAAGEDTITYPGKFPSVIAVGAVNNNLTREANSSVGPAMEIAAPGTGIYSSYPIELDIWDAKNDGFVSLTGTSMAAPHITGVLALYKEQHPALANVKLREILQSTVRDLGTAGRDQTFGYGLVQYTKAVSGVPFVETTVSKGRIQMIMKNKALASGWSVSSGDNLVPQVEDGKWIAYRTKGTHVFNATYTNAKGVKVTEPLTVRVALPAFPDVTPANWFGPHISYLFSNNMMSGYSDGSFKPYKEITRGEAMILLGRAQGWDGTKQSTQFPDVGPANSASGYIQSAYELGIVSGFSNGSFKPYQSVTRAEMAMLLHNTYEFSYDASKPMPFSDVTKTMAAYDSIHAITQQGITTGINSTSFGPNQFMNRYSFAVFLARAESPVLFK</sequence>
<dbReference type="Proteomes" id="UP001597273">
    <property type="component" value="Unassembled WGS sequence"/>
</dbReference>
<dbReference type="InterPro" id="IPR001119">
    <property type="entry name" value="SLH_dom"/>
</dbReference>
<dbReference type="InterPro" id="IPR050131">
    <property type="entry name" value="Peptidase_S8_subtilisin-like"/>
</dbReference>
<reference evidence="11" key="1">
    <citation type="journal article" date="2019" name="Int. J. Syst. Evol. Microbiol.">
        <title>The Global Catalogue of Microorganisms (GCM) 10K type strain sequencing project: providing services to taxonomists for standard genome sequencing and annotation.</title>
        <authorList>
            <consortium name="The Broad Institute Genomics Platform"/>
            <consortium name="The Broad Institute Genome Sequencing Center for Infectious Disease"/>
            <person name="Wu L."/>
            <person name="Ma J."/>
        </authorList>
    </citation>
    <scope>NUCLEOTIDE SEQUENCE [LARGE SCALE GENOMIC DNA]</scope>
    <source>
        <strain evidence="11">CGMCC 1.15475</strain>
    </source>
</reference>
<feature type="active site" description="Charge relay system" evidence="6">
    <location>
        <position position="319"/>
    </location>
</feature>
<feature type="active site" description="Charge relay system" evidence="6">
    <location>
        <position position="119"/>
    </location>
</feature>
<feature type="chain" id="PRO_5046754713" evidence="8">
    <location>
        <begin position="23"/>
        <end position="632"/>
    </location>
</feature>
<dbReference type="InterPro" id="IPR000209">
    <property type="entry name" value="Peptidase_S8/S53_dom"/>
</dbReference>
<dbReference type="PROSITE" id="PS00138">
    <property type="entry name" value="SUBTILASE_SER"/>
    <property type="match status" value="1"/>
</dbReference>
<keyword evidence="4 6" id="KW-0378">Hydrolase</keyword>
<evidence type="ECO:0000256" key="7">
    <source>
        <dbReference type="RuleBase" id="RU003355"/>
    </source>
</evidence>
<comment type="caution">
    <text evidence="10">The sequence shown here is derived from an EMBL/GenBank/DDBJ whole genome shotgun (WGS) entry which is preliminary data.</text>
</comment>
<evidence type="ECO:0000259" key="9">
    <source>
        <dbReference type="PROSITE" id="PS51272"/>
    </source>
</evidence>
<keyword evidence="3" id="KW-0479">Metal-binding</keyword>
<name>A0ABW4QEB5_9BACL</name>
<feature type="domain" description="SLH" evidence="9">
    <location>
        <begin position="512"/>
        <end position="575"/>
    </location>
</feature>
<evidence type="ECO:0000256" key="4">
    <source>
        <dbReference type="ARBA" id="ARBA00022801"/>
    </source>
</evidence>
<keyword evidence="5 6" id="KW-0720">Serine protease</keyword>
<dbReference type="PRINTS" id="PR00723">
    <property type="entry name" value="SUBTILISIN"/>
</dbReference>
<dbReference type="InterPro" id="IPR023827">
    <property type="entry name" value="Peptidase_S8_Asp-AS"/>
</dbReference>
<dbReference type="InterPro" id="IPR015500">
    <property type="entry name" value="Peptidase_S8_subtilisin-rel"/>
</dbReference>
<feature type="signal peptide" evidence="8">
    <location>
        <begin position="1"/>
        <end position="22"/>
    </location>
</feature>
<evidence type="ECO:0000256" key="6">
    <source>
        <dbReference type="PROSITE-ProRule" id="PRU01240"/>
    </source>
</evidence>
<keyword evidence="2 6" id="KW-0645">Protease</keyword>
<evidence type="ECO:0000256" key="1">
    <source>
        <dbReference type="ARBA" id="ARBA00011073"/>
    </source>
</evidence>
<dbReference type="InterPro" id="IPR022398">
    <property type="entry name" value="Peptidase_S8_His-AS"/>
</dbReference>
<evidence type="ECO:0000313" key="10">
    <source>
        <dbReference type="EMBL" id="MFD1861914.1"/>
    </source>
</evidence>
<dbReference type="SUPFAM" id="SSF52743">
    <property type="entry name" value="Subtilisin-like"/>
    <property type="match status" value="1"/>
</dbReference>
<dbReference type="InterPro" id="IPR023828">
    <property type="entry name" value="Peptidase_S8_Ser-AS"/>
</dbReference>
<feature type="domain" description="SLH" evidence="9">
    <location>
        <begin position="576"/>
        <end position="632"/>
    </location>
</feature>
<dbReference type="InterPro" id="IPR034202">
    <property type="entry name" value="Subtilisin_Carlsberg-like"/>
</dbReference>
<feature type="active site" description="Charge relay system" evidence="6">
    <location>
        <position position="153"/>
    </location>
</feature>
<dbReference type="Pfam" id="PF00082">
    <property type="entry name" value="Peptidase_S8"/>
    <property type="match status" value="1"/>
</dbReference>
<dbReference type="PROSITE" id="PS51892">
    <property type="entry name" value="SUBTILASE"/>
    <property type="match status" value="1"/>
</dbReference>
<dbReference type="CDD" id="cd07477">
    <property type="entry name" value="Peptidases_S8_Subtilisin_subset"/>
    <property type="match status" value="1"/>
</dbReference>
<keyword evidence="8" id="KW-0732">Signal</keyword>
<keyword evidence="11" id="KW-1185">Reference proteome</keyword>
<dbReference type="Gene3D" id="3.40.50.200">
    <property type="entry name" value="Peptidase S8/S53 domain"/>
    <property type="match status" value="1"/>
</dbReference>
<accession>A0ABW4QEB5</accession>
<dbReference type="PROSITE" id="PS00136">
    <property type="entry name" value="SUBTILASE_ASP"/>
    <property type="match status" value="1"/>
</dbReference>
<organism evidence="10 11">
    <name type="scientific">Planococcus chinensis</name>
    <dbReference type="NCBI Taxonomy" id="272917"/>
    <lineage>
        <taxon>Bacteria</taxon>
        <taxon>Bacillati</taxon>
        <taxon>Bacillota</taxon>
        <taxon>Bacilli</taxon>
        <taxon>Bacillales</taxon>
        <taxon>Caryophanaceae</taxon>
        <taxon>Planococcus</taxon>
    </lineage>
</organism>
<evidence type="ECO:0000256" key="2">
    <source>
        <dbReference type="ARBA" id="ARBA00022670"/>
    </source>
</evidence>
<evidence type="ECO:0000256" key="3">
    <source>
        <dbReference type="ARBA" id="ARBA00022723"/>
    </source>
</evidence>
<dbReference type="PROSITE" id="PS51272">
    <property type="entry name" value="SLH"/>
    <property type="match status" value="3"/>
</dbReference>
<evidence type="ECO:0000256" key="5">
    <source>
        <dbReference type="ARBA" id="ARBA00022825"/>
    </source>
</evidence>
<dbReference type="PANTHER" id="PTHR43806:SF11">
    <property type="entry name" value="CEREVISIN-RELATED"/>
    <property type="match status" value="1"/>
</dbReference>
<evidence type="ECO:0000256" key="8">
    <source>
        <dbReference type="SAM" id="SignalP"/>
    </source>
</evidence>
<dbReference type="EMBL" id="JBHUFW010000004">
    <property type="protein sequence ID" value="MFD1861914.1"/>
    <property type="molecule type" value="Genomic_DNA"/>
</dbReference>
<protein>
    <submittedName>
        <fullName evidence="10">S8 family serine peptidase</fullName>
    </submittedName>
</protein>
<dbReference type="InterPro" id="IPR036852">
    <property type="entry name" value="Peptidase_S8/S53_dom_sf"/>
</dbReference>
<dbReference type="PROSITE" id="PS00137">
    <property type="entry name" value="SUBTILASE_HIS"/>
    <property type="match status" value="1"/>
</dbReference>
<comment type="similarity">
    <text evidence="1 6 7">Belongs to the peptidase S8 family.</text>
</comment>